<dbReference type="PRINTS" id="PR00081">
    <property type="entry name" value="GDHRDH"/>
</dbReference>
<dbReference type="InterPro" id="IPR036291">
    <property type="entry name" value="NAD(P)-bd_dom_sf"/>
</dbReference>
<accession>A0A3P3XHX8</accession>
<gene>
    <name evidence="3" type="ORF">SPIROBIBN47_240041</name>
</gene>
<proteinExistence type="inferred from homology"/>
<comment type="similarity">
    <text evidence="1">Belongs to the short-chain dehydrogenases/reductases (SDR) family.</text>
</comment>
<keyword evidence="2" id="KW-0560">Oxidoreductase</keyword>
<reference evidence="3" key="1">
    <citation type="submission" date="2017-02" db="EMBL/GenBank/DDBJ databases">
        <authorList>
            <person name="Regsiter A."/>
            <person name="William W."/>
        </authorList>
    </citation>
    <scope>NUCLEOTIDE SEQUENCE</scope>
    <source>
        <strain evidence="3">Bib</strain>
    </source>
</reference>
<dbReference type="FunFam" id="3.40.50.720:FF:000173">
    <property type="entry name" value="3-oxoacyl-[acyl-carrier protein] reductase"/>
    <property type="match status" value="1"/>
</dbReference>
<name>A0A3P3XHX8_9SPIR</name>
<evidence type="ECO:0000313" key="3">
    <source>
        <dbReference type="EMBL" id="SLM12285.1"/>
    </source>
</evidence>
<dbReference type="SUPFAM" id="SSF51735">
    <property type="entry name" value="NAD(P)-binding Rossmann-fold domains"/>
    <property type="match status" value="1"/>
</dbReference>
<dbReference type="EMBL" id="FWDM01000017">
    <property type="protein sequence ID" value="SLM12285.1"/>
    <property type="molecule type" value="Genomic_DNA"/>
</dbReference>
<dbReference type="AlphaFoldDB" id="A0A3P3XHX8"/>
<dbReference type="InterPro" id="IPR002347">
    <property type="entry name" value="SDR_fam"/>
</dbReference>
<evidence type="ECO:0000256" key="2">
    <source>
        <dbReference type="ARBA" id="ARBA00023002"/>
    </source>
</evidence>
<dbReference type="Gene3D" id="3.40.50.720">
    <property type="entry name" value="NAD(P)-binding Rossmann-like Domain"/>
    <property type="match status" value="1"/>
</dbReference>
<dbReference type="Pfam" id="PF00106">
    <property type="entry name" value="adh_short"/>
    <property type="match status" value="1"/>
</dbReference>
<dbReference type="InterPro" id="IPR020904">
    <property type="entry name" value="Sc_DH/Rdtase_CS"/>
</dbReference>
<dbReference type="PANTHER" id="PTHR43658">
    <property type="entry name" value="SHORT-CHAIN DEHYDROGENASE/REDUCTASE"/>
    <property type="match status" value="1"/>
</dbReference>
<dbReference type="GO" id="GO:0016491">
    <property type="term" value="F:oxidoreductase activity"/>
    <property type="evidence" value="ECO:0007669"/>
    <property type="project" value="UniProtKB-KW"/>
</dbReference>
<evidence type="ECO:0008006" key="4">
    <source>
        <dbReference type="Google" id="ProtNLM"/>
    </source>
</evidence>
<evidence type="ECO:0000256" key="1">
    <source>
        <dbReference type="ARBA" id="ARBA00006484"/>
    </source>
</evidence>
<protein>
    <recommendedName>
        <fullName evidence="4">3-oxoacyl-[acyl-carrier-protein] reductase</fullName>
    </recommendedName>
</protein>
<organism evidence="3">
    <name type="scientific">uncultured spirochete</name>
    <dbReference type="NCBI Taxonomy" id="156406"/>
    <lineage>
        <taxon>Bacteria</taxon>
        <taxon>Pseudomonadati</taxon>
        <taxon>Spirochaetota</taxon>
        <taxon>Spirochaetia</taxon>
        <taxon>Spirochaetales</taxon>
        <taxon>environmental samples</taxon>
    </lineage>
</organism>
<dbReference type="PANTHER" id="PTHR43658:SF8">
    <property type="entry name" value="17-BETA-HYDROXYSTEROID DEHYDROGENASE 14-RELATED"/>
    <property type="match status" value="1"/>
</dbReference>
<dbReference type="PROSITE" id="PS00061">
    <property type="entry name" value="ADH_SHORT"/>
    <property type="match status" value="1"/>
</dbReference>
<sequence>MKINEVVAVVTGGASGIGETVAKYFAAQGAKVVIGDVVQEQIDRVVGEIKAAGGKAVGVKTDVTKDADVAALMDTAVTAFGAINVVVPCAGIIRDGVMINTDKETGKVKRVMETDQFRAVIEVNLIGSFITLREAARRMVDNKWQGVLFTISSVNKVGQVGQINYSSTKAAVAIWPRILAGEFQMKGIKGIRVMGIAPGYVGTPMVKGMNQDALNEILKDVHIGRLIEPEEIARAIAMVVENEAFDGTCLEITGGVTFGARAIAK</sequence>